<evidence type="ECO:0000313" key="7">
    <source>
        <dbReference type="EMBL" id="GHC74353.1"/>
    </source>
</evidence>
<name>A0A8J3DIA2_9HYPH</name>
<dbReference type="InterPro" id="IPR005467">
    <property type="entry name" value="His_kinase_dom"/>
</dbReference>
<dbReference type="InterPro" id="IPR004358">
    <property type="entry name" value="Sig_transdc_His_kin-like_C"/>
</dbReference>
<feature type="transmembrane region" description="Helical" evidence="4">
    <location>
        <begin position="267"/>
        <end position="288"/>
    </location>
</feature>
<dbReference type="Pfam" id="PF00512">
    <property type="entry name" value="HisKA"/>
    <property type="match status" value="1"/>
</dbReference>
<gene>
    <name evidence="7" type="ORF">GCM10010136_23480</name>
</gene>
<sequence>MRSISRGITVAYRLCATIFLVFVALVAHHVSRDEFDARYNTRQDNLVTIVKAFAAHSRRILATVDVLTKTAAQHADSGDDPAAVEALLITYAKALPMLQSIFVVNASGEIVVAKGSDWEGPALEPHPFSFLWLRETFEEEISVGPVEKHNSSGGDVFFMDFIYRPRTGAVGQHSVIIKVNMEVFQGFHNGLGGESNAEVSLVGEDNVIRAAAAAPGDMKESAIISIARRGVADTMKQVVEEPLAPYPLKISAHQSIQDLEQIFKLQMMWLGGILFLLLCGIGVGDVFLRNHLARRLKLLDLHNAREQEHRDKIFLQNILETSSVLIAATNNVGEVVVTNAQFRTLFNSLYHVVDLIDFLTTLGISQSVEHVSLPITEQAHIMDQQGKARHISWTVTSLRSPEGVVSHYIAVGFDLTELKEREFALRQSEKLVTLGEMATGLAHEINQPLGAMTLAVENVRSRLQEGVTAVEFIDSSLDLIAQQLERASTIVKHMRVFGRRTDGKVEPIHASSIIQGALLFLRNQLVLDEINVRCVLSHPEPKLLANQTLAEQIVLNLLVNARDAIVTYASRAHPSSIVVSAELSLDRQTVLISVADDGPGVPVHIRTRMFEPFFSTKATGQGMGLGLSMSYGMAKEMNGSLSYCETDHGGKFLLILPAA</sequence>
<dbReference type="PANTHER" id="PTHR43065:SF42">
    <property type="entry name" value="TWO-COMPONENT SENSOR PPRA"/>
    <property type="match status" value="1"/>
</dbReference>
<evidence type="ECO:0000256" key="1">
    <source>
        <dbReference type="ARBA" id="ARBA00000085"/>
    </source>
</evidence>
<dbReference type="InterPro" id="IPR003594">
    <property type="entry name" value="HATPase_dom"/>
</dbReference>
<dbReference type="EMBL" id="BMZO01000007">
    <property type="protein sequence ID" value="GHC74353.1"/>
    <property type="molecule type" value="Genomic_DNA"/>
</dbReference>
<dbReference type="CDD" id="cd00082">
    <property type="entry name" value="HisKA"/>
    <property type="match status" value="1"/>
</dbReference>
<dbReference type="Gene3D" id="1.10.287.130">
    <property type="match status" value="1"/>
</dbReference>
<dbReference type="PANTHER" id="PTHR43065">
    <property type="entry name" value="SENSOR HISTIDINE KINASE"/>
    <property type="match status" value="1"/>
</dbReference>
<evidence type="ECO:0000256" key="2">
    <source>
        <dbReference type="ARBA" id="ARBA00012438"/>
    </source>
</evidence>
<dbReference type="SMART" id="SM00387">
    <property type="entry name" value="HATPase_c"/>
    <property type="match status" value="1"/>
</dbReference>
<dbReference type="InterPro" id="IPR036890">
    <property type="entry name" value="HATPase_C_sf"/>
</dbReference>
<keyword evidence="4" id="KW-0812">Transmembrane</keyword>
<evidence type="ECO:0000259" key="5">
    <source>
        <dbReference type="PROSITE" id="PS50109"/>
    </source>
</evidence>
<dbReference type="InterPro" id="IPR036097">
    <property type="entry name" value="HisK_dim/P_sf"/>
</dbReference>
<dbReference type="Gene3D" id="3.30.565.10">
    <property type="entry name" value="Histidine kinase-like ATPase, C-terminal domain"/>
    <property type="match status" value="1"/>
</dbReference>
<protein>
    <recommendedName>
        <fullName evidence="2">histidine kinase</fullName>
        <ecNumber evidence="2">2.7.13.3</ecNumber>
    </recommendedName>
</protein>
<dbReference type="Proteomes" id="UP000641137">
    <property type="component" value="Unassembled WGS sequence"/>
</dbReference>
<reference evidence="7" key="1">
    <citation type="journal article" date="2014" name="Int. J. Syst. Evol. Microbiol.">
        <title>Complete genome sequence of Corynebacterium casei LMG S-19264T (=DSM 44701T), isolated from a smear-ripened cheese.</title>
        <authorList>
            <consortium name="US DOE Joint Genome Institute (JGI-PGF)"/>
            <person name="Walter F."/>
            <person name="Albersmeier A."/>
            <person name="Kalinowski J."/>
            <person name="Ruckert C."/>
        </authorList>
    </citation>
    <scope>NUCLEOTIDE SEQUENCE</scope>
    <source>
        <strain evidence="7">KCTC 42097</strain>
    </source>
</reference>
<keyword evidence="4" id="KW-0472">Membrane</keyword>
<dbReference type="InterPro" id="IPR003661">
    <property type="entry name" value="HisK_dim/P_dom"/>
</dbReference>
<dbReference type="Pfam" id="PF02518">
    <property type="entry name" value="HATPase_c"/>
    <property type="match status" value="1"/>
</dbReference>
<dbReference type="PROSITE" id="PS50113">
    <property type="entry name" value="PAC"/>
    <property type="match status" value="1"/>
</dbReference>
<dbReference type="GO" id="GO:0000155">
    <property type="term" value="F:phosphorelay sensor kinase activity"/>
    <property type="evidence" value="ECO:0007669"/>
    <property type="project" value="InterPro"/>
</dbReference>
<accession>A0A8J3DIA2</accession>
<dbReference type="SUPFAM" id="SSF47384">
    <property type="entry name" value="Homodimeric domain of signal transducing histidine kinase"/>
    <property type="match status" value="1"/>
</dbReference>
<dbReference type="PRINTS" id="PR00344">
    <property type="entry name" value="BCTRLSENSOR"/>
</dbReference>
<evidence type="ECO:0000256" key="4">
    <source>
        <dbReference type="SAM" id="Phobius"/>
    </source>
</evidence>
<dbReference type="InterPro" id="IPR000700">
    <property type="entry name" value="PAS-assoc_C"/>
</dbReference>
<dbReference type="SUPFAM" id="SSF55874">
    <property type="entry name" value="ATPase domain of HSP90 chaperone/DNA topoisomerase II/histidine kinase"/>
    <property type="match status" value="1"/>
</dbReference>
<evidence type="ECO:0000313" key="8">
    <source>
        <dbReference type="Proteomes" id="UP000641137"/>
    </source>
</evidence>
<proteinExistence type="predicted"/>
<organism evidence="7 8">
    <name type="scientific">Limoniibacter endophyticus</name>
    <dbReference type="NCBI Taxonomy" id="1565040"/>
    <lineage>
        <taxon>Bacteria</taxon>
        <taxon>Pseudomonadati</taxon>
        <taxon>Pseudomonadota</taxon>
        <taxon>Alphaproteobacteria</taxon>
        <taxon>Hyphomicrobiales</taxon>
        <taxon>Bartonellaceae</taxon>
        <taxon>Limoniibacter</taxon>
    </lineage>
</organism>
<dbReference type="RefSeq" id="WP_189490322.1">
    <property type="nucleotide sequence ID" value="NZ_BMZO01000007.1"/>
</dbReference>
<dbReference type="Gene3D" id="3.30.450.20">
    <property type="entry name" value="PAS domain"/>
    <property type="match status" value="2"/>
</dbReference>
<dbReference type="SMART" id="SM00388">
    <property type="entry name" value="HisKA"/>
    <property type="match status" value="1"/>
</dbReference>
<comment type="catalytic activity">
    <reaction evidence="1">
        <text>ATP + protein L-histidine = ADP + protein N-phospho-L-histidine.</text>
        <dbReference type="EC" id="2.7.13.3"/>
    </reaction>
</comment>
<feature type="domain" description="Histidine kinase" evidence="5">
    <location>
        <begin position="440"/>
        <end position="659"/>
    </location>
</feature>
<keyword evidence="4" id="KW-1133">Transmembrane helix</keyword>
<dbReference type="AlphaFoldDB" id="A0A8J3DIA2"/>
<keyword evidence="3" id="KW-0597">Phosphoprotein</keyword>
<dbReference type="EC" id="2.7.13.3" evidence="2"/>
<dbReference type="PROSITE" id="PS50109">
    <property type="entry name" value="HIS_KIN"/>
    <property type="match status" value="1"/>
</dbReference>
<reference evidence="7" key="2">
    <citation type="submission" date="2020-09" db="EMBL/GenBank/DDBJ databases">
        <authorList>
            <person name="Sun Q."/>
            <person name="Kim S."/>
        </authorList>
    </citation>
    <scope>NUCLEOTIDE SEQUENCE</scope>
    <source>
        <strain evidence="7">KCTC 42097</strain>
    </source>
</reference>
<comment type="caution">
    <text evidence="7">The sequence shown here is derived from an EMBL/GenBank/DDBJ whole genome shotgun (WGS) entry which is preliminary data.</text>
</comment>
<feature type="domain" description="PAC" evidence="6">
    <location>
        <begin position="375"/>
        <end position="427"/>
    </location>
</feature>
<keyword evidence="8" id="KW-1185">Reference proteome</keyword>
<evidence type="ECO:0000256" key="3">
    <source>
        <dbReference type="ARBA" id="ARBA00022553"/>
    </source>
</evidence>
<evidence type="ECO:0000259" key="6">
    <source>
        <dbReference type="PROSITE" id="PS50113"/>
    </source>
</evidence>